<organism evidence="9 10">
    <name type="scientific">Plutella xylostella</name>
    <name type="common">Diamondback moth</name>
    <name type="synonym">Plutella maculipennis</name>
    <dbReference type="NCBI Taxonomy" id="51655"/>
    <lineage>
        <taxon>Eukaryota</taxon>
        <taxon>Metazoa</taxon>
        <taxon>Ecdysozoa</taxon>
        <taxon>Arthropoda</taxon>
        <taxon>Hexapoda</taxon>
        <taxon>Insecta</taxon>
        <taxon>Pterygota</taxon>
        <taxon>Neoptera</taxon>
        <taxon>Endopterygota</taxon>
        <taxon>Lepidoptera</taxon>
        <taxon>Glossata</taxon>
        <taxon>Ditrysia</taxon>
        <taxon>Yponomeutoidea</taxon>
        <taxon>Plutellidae</taxon>
        <taxon>Plutella</taxon>
    </lineage>
</organism>
<dbReference type="Pfam" id="PF00632">
    <property type="entry name" value="HECT"/>
    <property type="match status" value="1"/>
</dbReference>
<feature type="active site" description="Glycyl thioester intermediate" evidence="5">
    <location>
        <position position="474"/>
    </location>
</feature>
<feature type="domain" description="HECT" evidence="8">
    <location>
        <begin position="210"/>
        <end position="505"/>
    </location>
</feature>
<comment type="function">
    <text evidence="6">E3 ubiquitin-protein ligase which accepts ubiquitin from an E2 ubiquitin-conjugating enzyme in the form of a thioester and then directly transfers the ubiquitin to targeted substrates.</text>
</comment>
<sequence length="505" mass="56172">MGINPNLVDQSGTGPEELACQQLNDWCPFLFPLETRQMFFACTAFGTSRTIVWLQAQTDRQRSGNPGVTGRRAELDAAEARMGRLRHERVRIPRCPALLHSAMQVMRVHAGRKSVLEVEFAGEEGTGLGPTLEFYALVGAELQRSSLRMWLNDEAREGEQDKRKEDELSSPHVSHDGTDDKPIGYYVMRAGGLFPAPLRQSSALCDRVCKYFHFLGIFLAKVLQDGRLVDLPLSDSFLRLMCGQALADDHLREIDPIRHRFLEEVTAAASQYDAIMADASLSPEEQSSRAAALTVSGATFAELALTMTHAGCGHDDAERAQPLCDGGDAIEVGPENAREYATLSANWILRDGIARQMDAFTRGFASVFPPRRLRAFSHAELRLLLCGERGPEWTREHLLQYTEPKLGYTKDSPGFLRLVQVLVEMSRRERKAFLQFATGCSSLPPGGLANLHPRLTVVRKVDAGDGSYPSVNTCVHYLKLPEYSCKEVLRERLLAATNERGFHLN</sequence>
<comment type="caution">
    <text evidence="9">The sequence shown here is derived from an EMBL/GenBank/DDBJ whole genome shotgun (WGS) entry which is preliminary data.</text>
</comment>
<dbReference type="AlphaFoldDB" id="A0A8S4ED45"/>
<name>A0A8S4ED45_PLUXY</name>
<dbReference type="CDD" id="cd00078">
    <property type="entry name" value="HECTc"/>
    <property type="match status" value="1"/>
</dbReference>
<evidence type="ECO:0000259" key="8">
    <source>
        <dbReference type="PROSITE" id="PS50237"/>
    </source>
</evidence>
<dbReference type="Gene3D" id="3.90.1750.10">
    <property type="entry name" value="Hect, E3 ligase catalytic domains"/>
    <property type="match status" value="1"/>
</dbReference>
<reference evidence="9" key="1">
    <citation type="submission" date="2020-11" db="EMBL/GenBank/DDBJ databases">
        <authorList>
            <person name="Whiteford S."/>
        </authorList>
    </citation>
    <scope>NUCLEOTIDE SEQUENCE</scope>
</reference>
<dbReference type="GO" id="GO:0016607">
    <property type="term" value="C:nuclear speck"/>
    <property type="evidence" value="ECO:0007669"/>
    <property type="project" value="TreeGrafter"/>
</dbReference>
<evidence type="ECO:0000313" key="9">
    <source>
        <dbReference type="EMBL" id="CAG9113730.1"/>
    </source>
</evidence>
<dbReference type="GO" id="GO:0070534">
    <property type="term" value="P:protein K63-linked ubiquitination"/>
    <property type="evidence" value="ECO:0007669"/>
    <property type="project" value="TreeGrafter"/>
</dbReference>
<dbReference type="GO" id="GO:0043161">
    <property type="term" value="P:proteasome-mediated ubiquitin-dependent protein catabolic process"/>
    <property type="evidence" value="ECO:0007669"/>
    <property type="project" value="TreeGrafter"/>
</dbReference>
<evidence type="ECO:0000256" key="2">
    <source>
        <dbReference type="ARBA" id="ARBA00006331"/>
    </source>
</evidence>
<keyword evidence="3 6" id="KW-0808">Transferase</keyword>
<dbReference type="SUPFAM" id="SSF56204">
    <property type="entry name" value="Hect, E3 ligase catalytic domain"/>
    <property type="match status" value="1"/>
</dbReference>
<dbReference type="InterPro" id="IPR045322">
    <property type="entry name" value="HECTD1/TRIP12-like"/>
</dbReference>
<accession>A0A8S4ED45</accession>
<protein>
    <recommendedName>
        <fullName evidence="6">E3 ubiquitin-protein ligase</fullName>
        <ecNumber evidence="6">2.3.2.26</ecNumber>
    </recommendedName>
</protein>
<dbReference type="Proteomes" id="UP000653454">
    <property type="component" value="Unassembled WGS sequence"/>
</dbReference>
<dbReference type="GO" id="GO:0061630">
    <property type="term" value="F:ubiquitin protein ligase activity"/>
    <property type="evidence" value="ECO:0007669"/>
    <property type="project" value="UniProtKB-UniRule"/>
</dbReference>
<evidence type="ECO:0000256" key="1">
    <source>
        <dbReference type="ARBA" id="ARBA00000885"/>
    </source>
</evidence>
<dbReference type="EMBL" id="CAJHNJ030000015">
    <property type="protein sequence ID" value="CAG9113730.1"/>
    <property type="molecule type" value="Genomic_DNA"/>
</dbReference>
<comment type="catalytic activity">
    <reaction evidence="1 6">
        <text>S-ubiquitinyl-[E2 ubiquitin-conjugating enzyme]-L-cysteine + [acceptor protein]-L-lysine = [E2 ubiquitin-conjugating enzyme]-L-cysteine + N(6)-ubiquitinyl-[acceptor protein]-L-lysine.</text>
        <dbReference type="EC" id="2.3.2.26"/>
    </reaction>
</comment>
<keyword evidence="4 5" id="KW-0833">Ubl conjugation pathway</keyword>
<gene>
    <name evidence="9" type="ORF">PLXY2_LOCUS5257</name>
</gene>
<dbReference type="GO" id="GO:0009966">
    <property type="term" value="P:regulation of signal transduction"/>
    <property type="evidence" value="ECO:0007669"/>
    <property type="project" value="UniProtKB-ARBA"/>
</dbReference>
<dbReference type="InterPro" id="IPR000569">
    <property type="entry name" value="HECT_dom"/>
</dbReference>
<evidence type="ECO:0000256" key="3">
    <source>
        <dbReference type="ARBA" id="ARBA00022679"/>
    </source>
</evidence>
<dbReference type="EC" id="2.3.2.26" evidence="6"/>
<evidence type="ECO:0000256" key="7">
    <source>
        <dbReference type="SAM" id="MobiDB-lite"/>
    </source>
</evidence>
<dbReference type="Gene3D" id="3.30.2410.10">
    <property type="entry name" value="Hect, E3 ligase catalytic domain"/>
    <property type="match status" value="1"/>
</dbReference>
<evidence type="ECO:0000256" key="5">
    <source>
        <dbReference type="PROSITE-ProRule" id="PRU00104"/>
    </source>
</evidence>
<evidence type="ECO:0000313" key="10">
    <source>
        <dbReference type="Proteomes" id="UP000653454"/>
    </source>
</evidence>
<dbReference type="InterPro" id="IPR035983">
    <property type="entry name" value="Hect_E3_ubiquitin_ligase"/>
</dbReference>
<keyword evidence="10" id="KW-1185">Reference proteome</keyword>
<comment type="pathway">
    <text evidence="6">Protein modification; protein ubiquitination.</text>
</comment>
<dbReference type="PANTHER" id="PTHR45670">
    <property type="entry name" value="E3 UBIQUITIN-PROTEIN LIGASE TRIP12"/>
    <property type="match status" value="1"/>
</dbReference>
<comment type="similarity">
    <text evidence="2 6">Belongs to the UPL family. K-HECT subfamily.</text>
</comment>
<evidence type="ECO:0000256" key="4">
    <source>
        <dbReference type="ARBA" id="ARBA00022786"/>
    </source>
</evidence>
<dbReference type="FunFam" id="3.30.2410.10:FF:000007">
    <property type="entry name" value="Putative E3 ubiquitin-protein ligase HECTD1"/>
    <property type="match status" value="1"/>
</dbReference>
<proteinExistence type="inferred from homology"/>
<feature type="region of interest" description="Disordered" evidence="7">
    <location>
        <begin position="158"/>
        <end position="180"/>
    </location>
</feature>
<evidence type="ECO:0000256" key="6">
    <source>
        <dbReference type="RuleBase" id="RU369009"/>
    </source>
</evidence>
<dbReference type="PROSITE" id="PS50237">
    <property type="entry name" value="HECT"/>
    <property type="match status" value="1"/>
</dbReference>
<dbReference type="PANTHER" id="PTHR45670:SF1">
    <property type="entry name" value="E3 UBIQUITIN-PROTEIN LIGASE HECTD1"/>
    <property type="match status" value="1"/>
</dbReference>
<dbReference type="SMART" id="SM00119">
    <property type="entry name" value="HECTc"/>
    <property type="match status" value="1"/>
</dbReference>